<sequence length="59" mass="6542">MVERRYSGSDEQDDTLSKLETALDDATSVDLRAAIESAIEERKRALRQQSDSAVSPQSD</sequence>
<reference evidence="1 2" key="1">
    <citation type="journal article" date="2019" name="Int. J. Syst. Evol. Microbiol.">
        <title>The Global Catalogue of Microorganisms (GCM) 10K type strain sequencing project: providing services to taxonomists for standard genome sequencing and annotation.</title>
        <authorList>
            <consortium name="The Broad Institute Genomics Platform"/>
            <consortium name="The Broad Institute Genome Sequencing Center for Infectious Disease"/>
            <person name="Wu L."/>
            <person name="Ma J."/>
        </authorList>
    </citation>
    <scope>NUCLEOTIDE SEQUENCE [LARGE SCALE GENOMIC DNA]</scope>
    <source>
        <strain evidence="1 2">XZYJT29</strain>
    </source>
</reference>
<evidence type="ECO:0000313" key="2">
    <source>
        <dbReference type="Proteomes" id="UP001596432"/>
    </source>
</evidence>
<evidence type="ECO:0000313" key="1">
    <source>
        <dbReference type="EMBL" id="MFC7139201.1"/>
    </source>
</evidence>
<dbReference type="RefSeq" id="WP_274324799.1">
    <property type="nucleotide sequence ID" value="NZ_CP118158.1"/>
</dbReference>
<dbReference type="AlphaFoldDB" id="A0ABD5XX54"/>
<name>A0ABD5XX54_9EURY</name>
<protein>
    <submittedName>
        <fullName evidence="1">Uncharacterized protein</fullName>
    </submittedName>
</protein>
<dbReference type="Proteomes" id="UP001596432">
    <property type="component" value="Unassembled WGS sequence"/>
</dbReference>
<organism evidence="1 2">
    <name type="scientific">Halosimplex aquaticum</name>
    <dbReference type="NCBI Taxonomy" id="3026162"/>
    <lineage>
        <taxon>Archaea</taxon>
        <taxon>Methanobacteriati</taxon>
        <taxon>Methanobacteriota</taxon>
        <taxon>Stenosarchaea group</taxon>
        <taxon>Halobacteria</taxon>
        <taxon>Halobacteriales</taxon>
        <taxon>Haloarculaceae</taxon>
        <taxon>Halosimplex</taxon>
    </lineage>
</organism>
<keyword evidence="2" id="KW-1185">Reference proteome</keyword>
<dbReference type="EMBL" id="JBHTAS010000001">
    <property type="protein sequence ID" value="MFC7139201.1"/>
    <property type="molecule type" value="Genomic_DNA"/>
</dbReference>
<comment type="caution">
    <text evidence="1">The sequence shown here is derived from an EMBL/GenBank/DDBJ whole genome shotgun (WGS) entry which is preliminary data.</text>
</comment>
<gene>
    <name evidence="1" type="ORF">ACFQMA_05030</name>
</gene>
<accession>A0ABD5XX54</accession>
<proteinExistence type="predicted"/>
<dbReference type="GeneID" id="78819452"/>